<evidence type="ECO:0000259" key="1">
    <source>
        <dbReference type="Pfam" id="PF01471"/>
    </source>
</evidence>
<protein>
    <submittedName>
        <fullName evidence="2">Peptidoglycan-binding protein</fullName>
    </submittedName>
</protein>
<dbReference type="InterPro" id="IPR036365">
    <property type="entry name" value="PGBD-like_sf"/>
</dbReference>
<accession>A0A3A9YLC0</accession>
<dbReference type="Pfam" id="PF01471">
    <property type="entry name" value="PG_binding_1"/>
    <property type="match status" value="1"/>
</dbReference>
<evidence type="ECO:0000313" key="3">
    <source>
        <dbReference type="Proteomes" id="UP000272474"/>
    </source>
</evidence>
<dbReference type="Gene3D" id="1.10.101.10">
    <property type="entry name" value="PGBD-like superfamily/PGBD"/>
    <property type="match status" value="1"/>
</dbReference>
<reference evidence="2 3" key="1">
    <citation type="journal article" date="2014" name="Int. J. Syst. Evol. Microbiol.">
        <title>Streptomyces hoynatensis sp. nov., isolated from deep marine sediment.</title>
        <authorList>
            <person name="Veyisoglu A."/>
            <person name="Sahin N."/>
        </authorList>
    </citation>
    <scope>NUCLEOTIDE SEQUENCE [LARGE SCALE GENOMIC DNA]</scope>
    <source>
        <strain evidence="2 3">KCTC 29097</strain>
    </source>
</reference>
<organism evidence="2 3">
    <name type="scientific">Streptomyces hoynatensis</name>
    <dbReference type="NCBI Taxonomy" id="1141874"/>
    <lineage>
        <taxon>Bacteria</taxon>
        <taxon>Bacillati</taxon>
        <taxon>Actinomycetota</taxon>
        <taxon>Actinomycetes</taxon>
        <taxon>Kitasatosporales</taxon>
        <taxon>Streptomycetaceae</taxon>
        <taxon>Streptomyces</taxon>
    </lineage>
</organism>
<feature type="domain" description="Peptidoglycan binding-like" evidence="1">
    <location>
        <begin position="21"/>
        <end position="68"/>
    </location>
</feature>
<dbReference type="AlphaFoldDB" id="A0A3A9YLC0"/>
<dbReference type="EMBL" id="RBAL01000034">
    <property type="protein sequence ID" value="RKN35954.1"/>
    <property type="molecule type" value="Genomic_DNA"/>
</dbReference>
<sequence length="78" mass="8716">MPDWMPRDEILNPVTDVEREAVRTAQRALSVRETGLLDDVTKASLRGIQRLLGLPVTGVLDRVTADALERLRPPGLRE</sequence>
<dbReference type="SUPFAM" id="SSF47090">
    <property type="entry name" value="PGBD-like"/>
    <property type="match status" value="1"/>
</dbReference>
<proteinExistence type="predicted"/>
<keyword evidence="3" id="KW-1185">Reference proteome</keyword>
<name>A0A3A9YLC0_9ACTN</name>
<dbReference type="OrthoDB" id="4248703at2"/>
<evidence type="ECO:0000313" key="2">
    <source>
        <dbReference type="EMBL" id="RKN35954.1"/>
    </source>
</evidence>
<dbReference type="InterPro" id="IPR036366">
    <property type="entry name" value="PGBDSf"/>
</dbReference>
<gene>
    <name evidence="2" type="ORF">D7294_30455</name>
</gene>
<dbReference type="Proteomes" id="UP000272474">
    <property type="component" value="Unassembled WGS sequence"/>
</dbReference>
<comment type="caution">
    <text evidence="2">The sequence shown here is derived from an EMBL/GenBank/DDBJ whole genome shotgun (WGS) entry which is preliminary data.</text>
</comment>
<dbReference type="InterPro" id="IPR002477">
    <property type="entry name" value="Peptidoglycan-bd-like"/>
</dbReference>